<keyword evidence="1" id="KW-0472">Membrane</keyword>
<dbReference type="EMBL" id="QPEX01000010">
    <property type="protein sequence ID" value="RCS54760.1"/>
    <property type="molecule type" value="Genomic_DNA"/>
</dbReference>
<protein>
    <submittedName>
        <fullName evidence="2">Uncharacterized protein</fullName>
    </submittedName>
</protein>
<reference evidence="2 3" key="1">
    <citation type="submission" date="2018-07" db="EMBL/GenBank/DDBJ databases">
        <title>Comparative genomes isolates from brazilian mangrove.</title>
        <authorList>
            <person name="De Araujo J.E."/>
            <person name="Taketani R.G."/>
            <person name="Silva M.C.P."/>
            <person name="Lourenco M.V."/>
            <person name="Oliveira V.M."/>
            <person name="Andreote F.D."/>
        </authorList>
    </citation>
    <scope>NUCLEOTIDE SEQUENCE [LARGE SCALE GENOMIC DNA]</scope>
    <source>
        <strain evidence="2 3">HEX PRIS-MGV</strain>
    </source>
</reference>
<proteinExistence type="predicted"/>
<keyword evidence="1" id="KW-0812">Transmembrane</keyword>
<organism evidence="2 3">
    <name type="scientific">Bremerella cremea</name>
    <dbReference type="NCBI Taxonomy" id="1031537"/>
    <lineage>
        <taxon>Bacteria</taxon>
        <taxon>Pseudomonadati</taxon>
        <taxon>Planctomycetota</taxon>
        <taxon>Planctomycetia</taxon>
        <taxon>Pirellulales</taxon>
        <taxon>Pirellulaceae</taxon>
        <taxon>Bremerella</taxon>
    </lineage>
</organism>
<evidence type="ECO:0000256" key="1">
    <source>
        <dbReference type="SAM" id="Phobius"/>
    </source>
</evidence>
<name>A0A368KWG1_9BACT</name>
<evidence type="ECO:0000313" key="2">
    <source>
        <dbReference type="EMBL" id="RCS54760.1"/>
    </source>
</evidence>
<evidence type="ECO:0000313" key="3">
    <source>
        <dbReference type="Proteomes" id="UP000253562"/>
    </source>
</evidence>
<keyword evidence="1" id="KW-1133">Transmembrane helix</keyword>
<gene>
    <name evidence="2" type="ORF">DTL42_06445</name>
</gene>
<dbReference type="OrthoDB" id="285473at2"/>
<sequence length="105" mass="11605">MAWVSIMLLAICWGLAIVNLVCFVLVLVKMFSNEDFGLALISLVLTVCTGTGMLIAFVGGWVNVVKYDSLRLMGFWSLISFAQLLFAVAYVLTLMQEGNSLLSYR</sequence>
<feature type="transmembrane region" description="Helical" evidence="1">
    <location>
        <begin position="6"/>
        <end position="28"/>
    </location>
</feature>
<comment type="caution">
    <text evidence="2">The sequence shown here is derived from an EMBL/GenBank/DDBJ whole genome shotgun (WGS) entry which is preliminary data.</text>
</comment>
<accession>A0A368KWG1</accession>
<feature type="transmembrane region" description="Helical" evidence="1">
    <location>
        <begin position="74"/>
        <end position="95"/>
    </location>
</feature>
<dbReference type="RefSeq" id="WP_114367822.1">
    <property type="nucleotide sequence ID" value="NZ_QPEX01000010.1"/>
</dbReference>
<dbReference type="AlphaFoldDB" id="A0A368KWG1"/>
<feature type="transmembrane region" description="Helical" evidence="1">
    <location>
        <begin position="40"/>
        <end position="62"/>
    </location>
</feature>
<dbReference type="Proteomes" id="UP000253562">
    <property type="component" value="Unassembled WGS sequence"/>
</dbReference>